<keyword evidence="2" id="KW-1185">Reference proteome</keyword>
<feature type="non-terminal residue" evidence="1">
    <location>
        <position position="134"/>
    </location>
</feature>
<name>A0ACB9X7K7_CHAAC</name>
<protein>
    <submittedName>
        <fullName evidence="1">Uncharacterized protein</fullName>
    </submittedName>
</protein>
<dbReference type="EMBL" id="CM043792">
    <property type="protein sequence ID" value="KAI4821929.1"/>
    <property type="molecule type" value="Genomic_DNA"/>
</dbReference>
<reference evidence="1" key="1">
    <citation type="submission" date="2022-05" db="EMBL/GenBank/DDBJ databases">
        <title>Chromosome-level genome of Chaenocephalus aceratus.</title>
        <authorList>
            <person name="Park H."/>
        </authorList>
    </citation>
    <scope>NUCLEOTIDE SEQUENCE</scope>
    <source>
        <strain evidence="1">KU_202001</strain>
    </source>
</reference>
<organism evidence="1 2">
    <name type="scientific">Chaenocephalus aceratus</name>
    <name type="common">Blackfin icefish</name>
    <name type="synonym">Chaenichthys aceratus</name>
    <dbReference type="NCBI Taxonomy" id="36190"/>
    <lineage>
        <taxon>Eukaryota</taxon>
        <taxon>Metazoa</taxon>
        <taxon>Chordata</taxon>
        <taxon>Craniata</taxon>
        <taxon>Vertebrata</taxon>
        <taxon>Euteleostomi</taxon>
        <taxon>Actinopterygii</taxon>
        <taxon>Neopterygii</taxon>
        <taxon>Teleostei</taxon>
        <taxon>Neoteleostei</taxon>
        <taxon>Acanthomorphata</taxon>
        <taxon>Eupercaria</taxon>
        <taxon>Perciformes</taxon>
        <taxon>Notothenioidei</taxon>
        <taxon>Channichthyidae</taxon>
        <taxon>Chaenocephalus</taxon>
    </lineage>
</organism>
<sequence length="134" mass="14575">NLRELALEVFGIGRRHRPTRRSTTAETTAPSPGLTSQSQGTGELARHLSSAPLVMLARAHCWERHSKSEVSKLTQEGRRSQSRKGSCWRTGDDEHAQCMEKGPCGGFSAPTLPLQSDTSTNALCDLCPLISVTM</sequence>
<accession>A0ACB9X7K7</accession>
<comment type="caution">
    <text evidence="1">The sequence shown here is derived from an EMBL/GenBank/DDBJ whole genome shotgun (WGS) entry which is preliminary data.</text>
</comment>
<evidence type="ECO:0000313" key="2">
    <source>
        <dbReference type="Proteomes" id="UP001057452"/>
    </source>
</evidence>
<feature type="non-terminal residue" evidence="1">
    <location>
        <position position="1"/>
    </location>
</feature>
<evidence type="ECO:0000313" key="1">
    <source>
        <dbReference type="EMBL" id="KAI4821929.1"/>
    </source>
</evidence>
<dbReference type="Proteomes" id="UP001057452">
    <property type="component" value="Chromosome 8"/>
</dbReference>
<proteinExistence type="predicted"/>
<gene>
    <name evidence="1" type="ORF">KUCAC02_007502</name>
</gene>